<dbReference type="STRING" id="156892.BM477_03505"/>
<keyword evidence="1" id="KW-0175">Coiled coil</keyword>
<proteinExistence type="predicted"/>
<feature type="coiled-coil region" evidence="1">
    <location>
        <begin position="374"/>
        <end position="431"/>
    </location>
</feature>
<comment type="caution">
    <text evidence="3">The sequence shown here is derived from an EMBL/GenBank/DDBJ whole genome shotgun (WGS) entry which is preliminary data.</text>
</comment>
<sequence length="460" mass="52109">MCSCVTLRPSFRPSLNKRITVSDNTEQKETETIVPPASTPHAPDSAIAQAALAFGRIDDEGNVWVQDGETERQVGQYPDGVPENGLDLYVRRYLDLFAQVKLFADRLPHLAPKEIDQTLVSLREGVKEPNAVGDLPALRARVEALAETAEQRKEEARKARAEAKEKALKLRTEIVEAAEEIANQDPARTQWKMSGQKFRELLDEWKKNQKSGPKLDRSAEDALWKRFSAARTLFDRNRRQHFAALDARQDEAKRVKEELIAEAERLSSSTEWGATAGAYRDLMTKWKAAGRASRKVDDQLWERFRAAQQRFFDARHAANSAMDAEFGENLKVKEQLLEEAEALLPITDLEVAKSKLRVIQDKWDEAGKVPRADMQRVERRMRAVEDAIRDAEQELWRKNNPETKARAEGMLGQLETLIEEINEEIAAAEASGDSNKVEELKSARDARVAWLEQVKNSVDS</sequence>
<feature type="region of interest" description="Disordered" evidence="2">
    <location>
        <begin position="23"/>
        <end position="42"/>
    </location>
</feature>
<evidence type="ECO:0000256" key="1">
    <source>
        <dbReference type="SAM" id="Coils"/>
    </source>
</evidence>
<dbReference type="InterPro" id="IPR007139">
    <property type="entry name" value="DUF349"/>
</dbReference>
<accession>A0A1Q5PRN6</accession>
<reference evidence="4" key="1">
    <citation type="submission" date="2016-11" db="EMBL/GenBank/DDBJ databases">
        <title>Actinomyces gypaetusis sp. nov. isolated from Gypaetus barbatus in Qinghai Tibet Plateau China.</title>
        <authorList>
            <person name="Meng X."/>
        </authorList>
    </citation>
    <scope>NUCLEOTIDE SEQUENCE [LARGE SCALE GENOMIC DNA]</scope>
    <source>
        <strain evidence="4">DSM 15383</strain>
    </source>
</reference>
<keyword evidence="4" id="KW-1185">Reference proteome</keyword>
<protein>
    <submittedName>
        <fullName evidence="3">ATPase</fullName>
    </submittedName>
</protein>
<dbReference type="AlphaFoldDB" id="A0A1Q5PRN6"/>
<dbReference type="Pfam" id="PF03993">
    <property type="entry name" value="DUF349"/>
    <property type="match status" value="3"/>
</dbReference>
<gene>
    <name evidence="3" type="ORF">BM477_03505</name>
</gene>
<evidence type="ECO:0000256" key="2">
    <source>
        <dbReference type="SAM" id="MobiDB-lite"/>
    </source>
</evidence>
<dbReference type="EMBL" id="MPDM01000003">
    <property type="protein sequence ID" value="OKL50095.1"/>
    <property type="molecule type" value="Genomic_DNA"/>
</dbReference>
<evidence type="ECO:0000313" key="3">
    <source>
        <dbReference type="EMBL" id="OKL50095.1"/>
    </source>
</evidence>
<organism evidence="3 4">
    <name type="scientific">Boudabousia marimammalium</name>
    <dbReference type="NCBI Taxonomy" id="156892"/>
    <lineage>
        <taxon>Bacteria</taxon>
        <taxon>Bacillati</taxon>
        <taxon>Actinomycetota</taxon>
        <taxon>Actinomycetes</taxon>
        <taxon>Actinomycetales</taxon>
        <taxon>Actinomycetaceae</taxon>
        <taxon>Boudabousia</taxon>
    </lineage>
</organism>
<dbReference type="Proteomes" id="UP000186465">
    <property type="component" value="Unassembled WGS sequence"/>
</dbReference>
<name>A0A1Q5PRN6_9ACTO</name>
<evidence type="ECO:0000313" key="4">
    <source>
        <dbReference type="Proteomes" id="UP000186465"/>
    </source>
</evidence>
<dbReference type="OrthoDB" id="5422202at2"/>
<feature type="coiled-coil region" evidence="1">
    <location>
        <begin position="135"/>
        <end position="180"/>
    </location>
</feature>